<proteinExistence type="predicted"/>
<name>A0A7X9SD78_9BACE</name>
<dbReference type="EMBL" id="JABAGL010000017">
    <property type="protein sequence ID" value="NME86893.1"/>
    <property type="molecule type" value="Genomic_DNA"/>
</dbReference>
<dbReference type="Proteomes" id="UP000520291">
    <property type="component" value="Unassembled WGS sequence"/>
</dbReference>
<evidence type="ECO:0000313" key="2">
    <source>
        <dbReference type="Proteomes" id="UP000520291"/>
    </source>
</evidence>
<dbReference type="PANTHER" id="PTHR39337:SF1">
    <property type="entry name" value="BLR5642 PROTEIN"/>
    <property type="match status" value="1"/>
</dbReference>
<dbReference type="PANTHER" id="PTHR39337">
    <property type="entry name" value="BLR5642 PROTEIN"/>
    <property type="match status" value="1"/>
</dbReference>
<dbReference type="InterPro" id="IPR007438">
    <property type="entry name" value="DUF488"/>
</dbReference>
<evidence type="ECO:0000313" key="1">
    <source>
        <dbReference type="EMBL" id="NME86893.1"/>
    </source>
</evidence>
<dbReference type="Pfam" id="PF04343">
    <property type="entry name" value="DUF488"/>
    <property type="match status" value="1"/>
</dbReference>
<dbReference type="AlphaFoldDB" id="A0A7X9SD78"/>
<reference evidence="1 2" key="1">
    <citation type="submission" date="2020-04" db="EMBL/GenBank/DDBJ databases">
        <authorList>
            <person name="Hitch T.C.A."/>
            <person name="Wylensek D."/>
            <person name="Clavel T."/>
        </authorList>
    </citation>
    <scope>NUCLEOTIDE SEQUENCE [LARGE SCALE GENOMIC DNA]</scope>
    <source>
        <strain evidence="1 2">WCA3-601-WT-5E</strain>
    </source>
</reference>
<organism evidence="1 2">
    <name type="scientific">Bacteroides eggerthii</name>
    <dbReference type="NCBI Taxonomy" id="28111"/>
    <lineage>
        <taxon>Bacteria</taxon>
        <taxon>Pseudomonadati</taxon>
        <taxon>Bacteroidota</taxon>
        <taxon>Bacteroidia</taxon>
        <taxon>Bacteroidales</taxon>
        <taxon>Bacteroidaceae</taxon>
        <taxon>Bacteroides</taxon>
    </lineage>
</organism>
<accession>A0A7X9SD78</accession>
<protein>
    <submittedName>
        <fullName evidence="1">DUF488 domain-containing protein</fullName>
    </submittedName>
</protein>
<sequence length="203" mass="23678">MLNSSLYSIGHGQKTQEEFLAELKSFDIHFLVDVRTSPYSKWVPQFNQGTIESWLQQERIRYIYMGNYIGGRPQNDICYDEEGCFDYHRMAEESSFKTGLHRLVDANSKNCRVAIMCSESDPSECHRSKLIGRELYFVHQISMNHIVAINKIIRQEEIMKTLTKGAWEPGGNLFGKCEPPYFKSRKSYKNVMETSEETFVLYD</sequence>
<comment type="caution">
    <text evidence="1">The sequence shown here is derived from an EMBL/GenBank/DDBJ whole genome shotgun (WGS) entry which is preliminary data.</text>
</comment>
<gene>
    <name evidence="1" type="ORF">HF841_12820</name>
</gene>
<dbReference type="RefSeq" id="WP_168947892.1">
    <property type="nucleotide sequence ID" value="NZ_JABAGL010000017.1"/>
</dbReference>